<dbReference type="STRING" id="203907.Bfl136"/>
<evidence type="ECO:0000256" key="16">
    <source>
        <dbReference type="HAMAP-Rule" id="MF_02080"/>
    </source>
</evidence>
<dbReference type="AlphaFoldDB" id="Q7VQJ3"/>
<evidence type="ECO:0000313" key="20">
    <source>
        <dbReference type="Proteomes" id="UP000002192"/>
    </source>
</evidence>
<dbReference type="InterPro" id="IPR005311">
    <property type="entry name" value="PBP_dimer"/>
</dbReference>
<evidence type="ECO:0000256" key="11">
    <source>
        <dbReference type="ARBA" id="ARBA00022989"/>
    </source>
</evidence>
<dbReference type="OrthoDB" id="9789078at2"/>
<organism evidence="19 20">
    <name type="scientific">Blochmanniella floridana</name>
    <dbReference type="NCBI Taxonomy" id="203907"/>
    <lineage>
        <taxon>Bacteria</taxon>
        <taxon>Pseudomonadati</taxon>
        <taxon>Pseudomonadota</taxon>
        <taxon>Gammaproteobacteria</taxon>
        <taxon>Enterobacterales</taxon>
        <taxon>Enterobacteriaceae</taxon>
        <taxon>ant endosymbionts</taxon>
        <taxon>Candidatus Blochmanniella</taxon>
    </lineage>
</organism>
<dbReference type="GO" id="GO:0071555">
    <property type="term" value="P:cell wall organization"/>
    <property type="evidence" value="ECO:0007669"/>
    <property type="project" value="UniProtKB-KW"/>
</dbReference>
<dbReference type="GO" id="GO:0005886">
    <property type="term" value="C:plasma membrane"/>
    <property type="evidence" value="ECO:0007669"/>
    <property type="project" value="UniProtKB-SubCell"/>
</dbReference>
<keyword evidence="3 16" id="KW-0997">Cell inner membrane</keyword>
<dbReference type="UniPathway" id="UPA00219"/>
<evidence type="ECO:0000256" key="12">
    <source>
        <dbReference type="ARBA" id="ARBA00023136"/>
    </source>
</evidence>
<comment type="pathway">
    <text evidence="16">Cell wall biogenesis; peptidoglycan biosynthesis.</text>
</comment>
<evidence type="ECO:0000256" key="3">
    <source>
        <dbReference type="ARBA" id="ARBA00022519"/>
    </source>
</evidence>
<keyword evidence="2 16" id="KW-1003">Cell membrane</keyword>
<dbReference type="Gene3D" id="3.40.710.10">
    <property type="entry name" value="DD-peptidase/beta-lactamase superfamily"/>
    <property type="match status" value="1"/>
</dbReference>
<dbReference type="Pfam" id="PF00905">
    <property type="entry name" value="Transpeptidase"/>
    <property type="match status" value="1"/>
</dbReference>
<dbReference type="GO" id="GO:0008360">
    <property type="term" value="P:regulation of cell shape"/>
    <property type="evidence" value="ECO:0007669"/>
    <property type="project" value="UniProtKB-KW"/>
</dbReference>
<keyword evidence="6 16" id="KW-0645">Protease</keyword>
<keyword evidence="20" id="KW-1185">Reference proteome</keyword>
<evidence type="ECO:0000256" key="14">
    <source>
        <dbReference type="ARBA" id="ARBA00023306"/>
    </source>
</evidence>
<evidence type="ECO:0000256" key="7">
    <source>
        <dbReference type="ARBA" id="ARBA00022692"/>
    </source>
</evidence>
<protein>
    <recommendedName>
        <fullName evidence="16">Peptidoglycan D,D-transpeptidase FtsI</fullName>
        <ecNumber evidence="16">3.4.16.4</ecNumber>
    </recommendedName>
    <alternativeName>
        <fullName evidence="16">Penicillin-binding protein 3</fullName>
        <shortName evidence="16">PBP-3</shortName>
    </alternativeName>
</protein>
<evidence type="ECO:0000259" key="18">
    <source>
        <dbReference type="Pfam" id="PF03717"/>
    </source>
</evidence>
<keyword evidence="5 16" id="KW-0121">Carboxypeptidase</keyword>
<evidence type="ECO:0000256" key="4">
    <source>
        <dbReference type="ARBA" id="ARBA00022618"/>
    </source>
</evidence>
<dbReference type="Gene3D" id="3.30.450.330">
    <property type="match status" value="1"/>
</dbReference>
<comment type="catalytic activity">
    <reaction evidence="16">
        <text>Preferential cleavage: (Ac)2-L-Lys-D-Ala-|-D-Ala. Also transpeptidation of peptidyl-alanyl moieties that are N-acyl substituents of D-alanine.</text>
        <dbReference type="EC" id="3.4.16.4"/>
    </reaction>
</comment>
<keyword evidence="11 16" id="KW-1133">Transmembrane helix</keyword>
<evidence type="ECO:0000313" key="19">
    <source>
        <dbReference type="EMBL" id="CAD83657.1"/>
    </source>
</evidence>
<keyword evidence="12 16" id="KW-0472">Membrane</keyword>
<keyword evidence="15 16" id="KW-0961">Cell wall biogenesis/degradation</keyword>
<dbReference type="InterPro" id="IPR036138">
    <property type="entry name" value="PBP_dimer_sf"/>
</dbReference>
<dbReference type="Pfam" id="PF03717">
    <property type="entry name" value="PBP_dimer"/>
    <property type="match status" value="1"/>
</dbReference>
<dbReference type="GO" id="GO:0008658">
    <property type="term" value="F:penicillin binding"/>
    <property type="evidence" value="ECO:0007669"/>
    <property type="project" value="InterPro"/>
</dbReference>
<dbReference type="InterPro" id="IPR050515">
    <property type="entry name" value="Beta-lactam/transpept"/>
</dbReference>
<dbReference type="PANTHER" id="PTHR30627">
    <property type="entry name" value="PEPTIDOGLYCAN D,D-TRANSPEPTIDASE"/>
    <property type="match status" value="1"/>
</dbReference>
<evidence type="ECO:0000259" key="17">
    <source>
        <dbReference type="Pfam" id="PF00905"/>
    </source>
</evidence>
<evidence type="ECO:0000256" key="13">
    <source>
        <dbReference type="ARBA" id="ARBA00023210"/>
    </source>
</evidence>
<comment type="similarity">
    <text evidence="16">Belongs to the transpeptidase family. FtsI subfamily.</text>
</comment>
<keyword evidence="4 16" id="KW-0132">Cell division</keyword>
<dbReference type="GO" id="GO:0000917">
    <property type="term" value="P:division septum assembly"/>
    <property type="evidence" value="ECO:0007669"/>
    <property type="project" value="UniProtKB-KW"/>
</dbReference>
<dbReference type="KEGG" id="bfl:Bfl136"/>
<evidence type="ECO:0000256" key="9">
    <source>
        <dbReference type="ARBA" id="ARBA00022960"/>
    </source>
</evidence>
<dbReference type="InterPro" id="IPR001460">
    <property type="entry name" value="PCN-bd_Tpept"/>
</dbReference>
<name>Q7VQJ3_BLOFL</name>
<evidence type="ECO:0000256" key="5">
    <source>
        <dbReference type="ARBA" id="ARBA00022645"/>
    </source>
</evidence>
<dbReference type="InterPro" id="IPR012338">
    <property type="entry name" value="Beta-lactam/transpept-like"/>
</dbReference>
<keyword evidence="9 16" id="KW-0133">Cell shape</keyword>
<dbReference type="NCBIfam" id="NF011685">
    <property type="entry name" value="PRK15105.1"/>
    <property type="match status" value="1"/>
</dbReference>
<feature type="active site" description="Acyl-ester intermediate" evidence="16">
    <location>
        <position position="293"/>
    </location>
</feature>
<evidence type="ECO:0000256" key="10">
    <source>
        <dbReference type="ARBA" id="ARBA00022984"/>
    </source>
</evidence>
<dbReference type="Gene3D" id="1.10.150.770">
    <property type="match status" value="1"/>
</dbReference>
<feature type="domain" description="Penicillin-binding protein transpeptidase" evidence="17">
    <location>
        <begin position="246"/>
        <end position="545"/>
    </location>
</feature>
<comment type="function">
    <text evidence="16">Catalyzes cross-linking of the peptidoglycan cell wall at the division septum.</text>
</comment>
<reference evidence="19 20" key="1">
    <citation type="journal article" date="2003" name="Proc. Natl. Acad. Sci. U.S.A.">
        <title>The genome sequence of Blochmannia floridanus: comparative analysis of reduced genomes.</title>
        <authorList>
            <person name="Gil R."/>
            <person name="Silva F.J."/>
            <person name="Zientz E."/>
            <person name="Delmotte F."/>
            <person name="Gonzalez-Candelas F."/>
            <person name="Latorre A."/>
            <person name="Rausell C."/>
            <person name="Kramerbeek J."/>
            <person name="Gadau J."/>
            <person name="Hoelldobler B."/>
            <person name="van Ham R.C.H.J."/>
            <person name="Gross R."/>
            <person name="Moya A."/>
        </authorList>
    </citation>
    <scope>NUCLEOTIDE SEQUENCE [LARGE SCALE GENOMIC DNA]</scope>
</reference>
<sequence length="561" mass="62329">MFLNRKRLYILYGSIFFIFLFLVLRLIYLQIISSENLINSGNKRSLRIQNILKSRGVITDRMGRLLAVDIPVYSVWVDPQEISKCNGVYNDISSWSVISKILNIPIKKLFVLLNEHHTDRFVYLSRQVDSIVVQKIKKLKLSGIYIQQESKRYYPAGSSAAHLIGITNIDNQGIEGVEKSFDSWLSGCPKTRLVRQDRSRQVVEEIALLNHGCSPKSITLSIDERLQFVAYQELSNAVSLNKAESGSIVLIDINTGEILAMANSPSYDPNNFSIIDQSVMRNRAITDSFEPGSTIKPIVIMMALEHKVIEKDTIINTLPYVIHGHRIKDVSLHNELTISDILKKSSNVGISRLALSMPVSVLIDTYIKFGIGEMTNIGLIGENKGRIYSDIKYYSAIEHAALSYGYGLMLTPLQLAKVYATIGGMGLSRPISIIKIDNPVSLISSENQVFSESLVRTVIDMMDVTTLSNSGCCKAAIEGYRVAVKTGTIKKVGPHGKYINRYIACMAGVAPSSNPRFALAVVINDPKNGRYYGGSVSAPVFRSVMSSALKIMNVNPDFLQK</sequence>
<dbReference type="InterPro" id="IPR037532">
    <property type="entry name" value="FtsI_transpept"/>
</dbReference>
<evidence type="ECO:0000256" key="6">
    <source>
        <dbReference type="ARBA" id="ARBA00022670"/>
    </source>
</evidence>
<keyword evidence="13 16" id="KW-0717">Septation</keyword>
<dbReference type="SUPFAM" id="SSF56601">
    <property type="entry name" value="beta-lactamase/transpeptidase-like"/>
    <property type="match status" value="1"/>
</dbReference>
<keyword evidence="8 16" id="KW-0378">Hydrolase</keyword>
<comment type="subcellular location">
    <subcellularLocation>
        <location evidence="16">Cell inner membrane</location>
        <topology evidence="16">Single-pass membrane protein</topology>
    </subcellularLocation>
    <subcellularLocation>
        <location evidence="1">Membrane</location>
    </subcellularLocation>
</comment>
<dbReference type="HAMAP" id="MF_02080">
    <property type="entry name" value="FtsI_transpept"/>
    <property type="match status" value="1"/>
</dbReference>
<dbReference type="GO" id="GO:0006508">
    <property type="term" value="P:proteolysis"/>
    <property type="evidence" value="ECO:0007669"/>
    <property type="project" value="UniProtKB-KW"/>
</dbReference>
<evidence type="ECO:0000256" key="2">
    <source>
        <dbReference type="ARBA" id="ARBA00022475"/>
    </source>
</evidence>
<evidence type="ECO:0000256" key="8">
    <source>
        <dbReference type="ARBA" id="ARBA00022801"/>
    </source>
</evidence>
<dbReference type="EMBL" id="BX248583">
    <property type="protein sequence ID" value="CAD83657.1"/>
    <property type="molecule type" value="Genomic_DNA"/>
</dbReference>
<dbReference type="EC" id="3.4.16.4" evidence="16"/>
<dbReference type="PANTHER" id="PTHR30627:SF1">
    <property type="entry name" value="PEPTIDOGLYCAN D,D-TRANSPEPTIDASE FTSI"/>
    <property type="match status" value="1"/>
</dbReference>
<accession>Q7VQJ3</accession>
<dbReference type="Gene3D" id="3.90.1310.10">
    <property type="entry name" value="Penicillin-binding protein 2a (Domain 2)"/>
    <property type="match status" value="1"/>
</dbReference>
<proteinExistence type="inferred from homology"/>
<keyword evidence="10 16" id="KW-0573">Peptidoglycan synthesis</keyword>
<dbReference type="GO" id="GO:0043093">
    <property type="term" value="P:FtsZ-dependent cytokinesis"/>
    <property type="evidence" value="ECO:0007669"/>
    <property type="project" value="UniProtKB-UniRule"/>
</dbReference>
<dbReference type="SUPFAM" id="SSF56519">
    <property type="entry name" value="Penicillin binding protein dimerisation domain"/>
    <property type="match status" value="1"/>
</dbReference>
<dbReference type="GO" id="GO:0008955">
    <property type="term" value="F:peptidoglycan glycosyltransferase activity"/>
    <property type="evidence" value="ECO:0007669"/>
    <property type="project" value="InterPro"/>
</dbReference>
<feature type="domain" description="Penicillin-binding protein dimerisation" evidence="18">
    <location>
        <begin position="54"/>
        <end position="205"/>
    </location>
</feature>
<dbReference type="HOGENOM" id="CLU_009289_6_2_6"/>
<feature type="transmembrane region" description="Helical" evidence="16">
    <location>
        <begin position="9"/>
        <end position="28"/>
    </location>
</feature>
<dbReference type="Proteomes" id="UP000002192">
    <property type="component" value="Chromosome"/>
</dbReference>
<keyword evidence="14 16" id="KW-0131">Cell cycle</keyword>
<dbReference type="GO" id="GO:0009002">
    <property type="term" value="F:serine-type D-Ala-D-Ala carboxypeptidase activity"/>
    <property type="evidence" value="ECO:0007669"/>
    <property type="project" value="UniProtKB-UniRule"/>
</dbReference>
<dbReference type="GO" id="GO:0009252">
    <property type="term" value="P:peptidoglycan biosynthetic process"/>
    <property type="evidence" value="ECO:0007669"/>
    <property type="project" value="UniProtKB-UniRule"/>
</dbReference>
<evidence type="ECO:0000256" key="1">
    <source>
        <dbReference type="ARBA" id="ARBA00004370"/>
    </source>
</evidence>
<gene>
    <name evidence="16 19" type="primary">ftsI</name>
    <name evidence="19" type="ordered locus">Bfl136</name>
</gene>
<dbReference type="eggNOG" id="COG0768">
    <property type="taxonomic scope" value="Bacteria"/>
</dbReference>
<keyword evidence="7 16" id="KW-0812">Transmembrane</keyword>
<evidence type="ECO:0000256" key="15">
    <source>
        <dbReference type="ARBA" id="ARBA00023316"/>
    </source>
</evidence>